<dbReference type="GO" id="GO:0032259">
    <property type="term" value="P:methylation"/>
    <property type="evidence" value="ECO:0007669"/>
    <property type="project" value="UniProtKB-KW"/>
</dbReference>
<dbReference type="eggNOG" id="KOG0229">
    <property type="taxonomic scope" value="Eukaryota"/>
</dbReference>
<keyword evidence="3" id="KW-0808">Transferase</keyword>
<keyword evidence="1" id="KW-0677">Repeat</keyword>
<dbReference type="GO" id="GO:0008168">
    <property type="term" value="F:methyltransferase activity"/>
    <property type="evidence" value="ECO:0007669"/>
    <property type="project" value="UniProtKB-KW"/>
</dbReference>
<reference evidence="3 4" key="1">
    <citation type="journal article" date="2012" name="Genome Biol.">
        <title>The genome of the polar eukaryotic microalga coccomyxa subellipsoidea reveals traits of cold adaptation.</title>
        <authorList>
            <person name="Blanc G."/>
            <person name="Agarkova I."/>
            <person name="Grimwood J."/>
            <person name="Kuo A."/>
            <person name="Brueggeman A."/>
            <person name="Dunigan D."/>
            <person name="Gurnon J."/>
            <person name="Ladunga I."/>
            <person name="Lindquist E."/>
            <person name="Lucas S."/>
            <person name="Pangilinan J."/>
            <person name="Proschold T."/>
            <person name="Salamov A."/>
            <person name="Schmutz J."/>
            <person name="Weeks D."/>
            <person name="Yamada T."/>
            <person name="Claverie J.M."/>
            <person name="Grigoriev I."/>
            <person name="Van Etten J."/>
            <person name="Lomsadze A."/>
            <person name="Borodovsky M."/>
        </authorList>
    </citation>
    <scope>NUCLEOTIDE SEQUENCE [LARGE SCALE GENOMIC DNA]</scope>
    <source>
        <strain evidence="3 4">C-169</strain>
    </source>
</reference>
<comment type="caution">
    <text evidence="3">The sequence shown here is derived from an EMBL/GenBank/DDBJ whole genome shotgun (WGS) entry which is preliminary data.</text>
</comment>
<protein>
    <submittedName>
        <fullName evidence="3">Histone H3 K4-specific methyltransferase SET7/9 N-terminal domain-containing protein</fullName>
    </submittedName>
</protein>
<dbReference type="GeneID" id="17040128"/>
<feature type="compositionally biased region" description="Polar residues" evidence="2">
    <location>
        <begin position="163"/>
        <end position="173"/>
    </location>
</feature>
<organism evidence="3 4">
    <name type="scientific">Coccomyxa subellipsoidea (strain C-169)</name>
    <name type="common">Green microalga</name>
    <dbReference type="NCBI Taxonomy" id="574566"/>
    <lineage>
        <taxon>Eukaryota</taxon>
        <taxon>Viridiplantae</taxon>
        <taxon>Chlorophyta</taxon>
        <taxon>core chlorophytes</taxon>
        <taxon>Trebouxiophyceae</taxon>
        <taxon>Trebouxiophyceae incertae sedis</taxon>
        <taxon>Coccomyxaceae</taxon>
        <taxon>Coccomyxa</taxon>
        <taxon>Coccomyxa subellipsoidea</taxon>
    </lineage>
</organism>
<accession>I0YUS3</accession>
<sequence>MATYSGLSCLRKPAVRDSVDLEKVLTVIVALEPCRHTGKESVSIITWLKRLFTRKSESGKQAPVKCVKWEDGSNYYGTLLNGRMHGQGRFTEPDGYCYEGSWLCGKKHGKGDERSADGSAYVGDFVNGKYHGQGWYTTANGYSHRGAYENGRQNGPGAETFPNGESYTGNYKNGTRHGKGEYHFSPSGKILDIEDGKLFCMSLEVLSKEKGKKQAKSSRGTLVGQWKEDLPHGRCRFDRYCGHVYDGDWQAGKPHGTGKVIWKSGATYTGQVKDTQLHGQGTMTYANGDVYRGGWVKGKRSGQGELRAAPGSGFHSHAP</sequence>
<feature type="region of interest" description="Disordered" evidence="2">
    <location>
        <begin position="150"/>
        <end position="177"/>
    </location>
</feature>
<dbReference type="KEGG" id="csl:COCSUDRAFT_55839"/>
<name>I0YUS3_COCSC</name>
<feature type="region of interest" description="Disordered" evidence="2">
    <location>
        <begin position="299"/>
        <end position="319"/>
    </location>
</feature>
<dbReference type="PANTHER" id="PTHR23084">
    <property type="entry name" value="PHOSPHATIDYLINOSITOL-4-PHOSPHATE 5-KINASE RELATED"/>
    <property type="match status" value="1"/>
</dbReference>
<dbReference type="Proteomes" id="UP000007264">
    <property type="component" value="Unassembled WGS sequence"/>
</dbReference>
<dbReference type="SUPFAM" id="SSF82185">
    <property type="entry name" value="Histone H3 K4-specific methyltransferase SET7/9 N-terminal domain"/>
    <property type="match status" value="2"/>
</dbReference>
<evidence type="ECO:0000313" key="4">
    <source>
        <dbReference type="Proteomes" id="UP000007264"/>
    </source>
</evidence>
<dbReference type="AlphaFoldDB" id="I0YUS3"/>
<evidence type="ECO:0000256" key="1">
    <source>
        <dbReference type="ARBA" id="ARBA00022737"/>
    </source>
</evidence>
<evidence type="ECO:0000313" key="3">
    <source>
        <dbReference type="EMBL" id="EIE22142.1"/>
    </source>
</evidence>
<gene>
    <name evidence="3" type="ORF">COCSUDRAFT_55839</name>
</gene>
<dbReference type="PANTHER" id="PTHR23084:SF263">
    <property type="entry name" value="MORN REPEAT-CONTAINING PROTEIN 1"/>
    <property type="match status" value="1"/>
</dbReference>
<dbReference type="Pfam" id="PF02493">
    <property type="entry name" value="MORN"/>
    <property type="match status" value="9"/>
</dbReference>
<proteinExistence type="predicted"/>
<evidence type="ECO:0000256" key="2">
    <source>
        <dbReference type="SAM" id="MobiDB-lite"/>
    </source>
</evidence>
<dbReference type="STRING" id="574566.I0YUS3"/>
<keyword evidence="4" id="KW-1185">Reference proteome</keyword>
<dbReference type="InterPro" id="IPR003409">
    <property type="entry name" value="MORN"/>
</dbReference>
<dbReference type="OrthoDB" id="437960at2759"/>
<dbReference type="SMART" id="SM00698">
    <property type="entry name" value="MORN"/>
    <property type="match status" value="8"/>
</dbReference>
<dbReference type="RefSeq" id="XP_005646686.1">
    <property type="nucleotide sequence ID" value="XM_005646629.1"/>
</dbReference>
<keyword evidence="3" id="KW-0489">Methyltransferase</keyword>
<dbReference type="Gene3D" id="2.20.110.10">
    <property type="entry name" value="Histone H3 K4-specific methyltransferase SET7/9 N-terminal domain"/>
    <property type="match status" value="5"/>
</dbReference>
<dbReference type="GO" id="GO:0016020">
    <property type="term" value="C:membrane"/>
    <property type="evidence" value="ECO:0007669"/>
    <property type="project" value="UniProtKB-ARBA"/>
</dbReference>
<dbReference type="EMBL" id="AGSI01000010">
    <property type="protein sequence ID" value="EIE22142.1"/>
    <property type="molecule type" value="Genomic_DNA"/>
</dbReference>